<proteinExistence type="predicted"/>
<organism evidence="3">
    <name type="scientific">uncultured Rubellimicrobium sp</name>
    <dbReference type="NCBI Taxonomy" id="543078"/>
    <lineage>
        <taxon>Bacteria</taxon>
        <taxon>Pseudomonadati</taxon>
        <taxon>Pseudomonadota</taxon>
        <taxon>Alphaproteobacteria</taxon>
        <taxon>Rhodobacterales</taxon>
        <taxon>Roseobacteraceae</taxon>
        <taxon>Rubellimicrobium</taxon>
        <taxon>environmental samples</taxon>
    </lineage>
</organism>
<feature type="transmembrane region" description="Helical" evidence="1">
    <location>
        <begin position="6"/>
        <end position="23"/>
    </location>
</feature>
<keyword evidence="1" id="KW-0812">Transmembrane</keyword>
<reference evidence="3" key="1">
    <citation type="submission" date="2020-02" db="EMBL/GenBank/DDBJ databases">
        <authorList>
            <person name="Meier V. D."/>
        </authorList>
    </citation>
    <scope>NUCLEOTIDE SEQUENCE</scope>
    <source>
        <strain evidence="3">AVDCRST_MAG15</strain>
    </source>
</reference>
<keyword evidence="1" id="KW-1133">Transmembrane helix</keyword>
<evidence type="ECO:0000259" key="2">
    <source>
        <dbReference type="Pfam" id="PF07885"/>
    </source>
</evidence>
<dbReference type="InterPro" id="IPR013099">
    <property type="entry name" value="K_chnl_dom"/>
</dbReference>
<feature type="transmembrane region" description="Helical" evidence="1">
    <location>
        <begin position="44"/>
        <end position="65"/>
    </location>
</feature>
<evidence type="ECO:0000256" key="1">
    <source>
        <dbReference type="SAM" id="Phobius"/>
    </source>
</evidence>
<dbReference type="SUPFAM" id="SSF81324">
    <property type="entry name" value="Voltage-gated potassium channels"/>
    <property type="match status" value="1"/>
</dbReference>
<dbReference type="EMBL" id="CADCUU010000307">
    <property type="protein sequence ID" value="CAA9419858.1"/>
    <property type="molecule type" value="Genomic_DNA"/>
</dbReference>
<dbReference type="Gene3D" id="1.10.287.70">
    <property type="match status" value="1"/>
</dbReference>
<gene>
    <name evidence="3" type="ORF">AVDCRST_MAG15-2150</name>
</gene>
<sequence length="147" mass="16493">MIAAMTLSVLLVVVTVLLFYEVLRLTTNHLADLPISPRARIIPVVIACFLGHTVAVWIYAVGYWLLTYWEYGSVTGMTAEQYRDFLYFSVTTYTSLGFGDHLPLSHSRLLAGVQALNGLMLIGWSASFTYLAMERYWPEHDRGPGNG</sequence>
<keyword evidence="1" id="KW-0472">Membrane</keyword>
<dbReference type="AlphaFoldDB" id="A0A6J4PRL5"/>
<dbReference type="Pfam" id="PF07885">
    <property type="entry name" value="Ion_trans_2"/>
    <property type="match status" value="1"/>
</dbReference>
<name>A0A6J4PRL5_9RHOB</name>
<feature type="domain" description="Potassium channel" evidence="2">
    <location>
        <begin position="64"/>
        <end position="128"/>
    </location>
</feature>
<evidence type="ECO:0000313" key="3">
    <source>
        <dbReference type="EMBL" id="CAA9419858.1"/>
    </source>
</evidence>
<feature type="transmembrane region" description="Helical" evidence="1">
    <location>
        <begin position="109"/>
        <end position="133"/>
    </location>
</feature>
<protein>
    <recommendedName>
        <fullName evidence="2">Potassium channel domain-containing protein</fullName>
    </recommendedName>
</protein>
<accession>A0A6J4PRL5</accession>